<keyword evidence="4 7" id="KW-0812">Transmembrane</keyword>
<dbReference type="GO" id="GO:0005886">
    <property type="term" value="C:plasma membrane"/>
    <property type="evidence" value="ECO:0007669"/>
    <property type="project" value="UniProtKB-SubCell"/>
</dbReference>
<dbReference type="InterPro" id="IPR011701">
    <property type="entry name" value="MFS"/>
</dbReference>
<proteinExistence type="predicted"/>
<dbReference type="InterPro" id="IPR036259">
    <property type="entry name" value="MFS_trans_sf"/>
</dbReference>
<feature type="transmembrane region" description="Helical" evidence="7">
    <location>
        <begin position="12"/>
        <end position="32"/>
    </location>
</feature>
<evidence type="ECO:0000259" key="8">
    <source>
        <dbReference type="PROSITE" id="PS50850"/>
    </source>
</evidence>
<dbReference type="Proteomes" id="UP001170310">
    <property type="component" value="Unassembled WGS sequence"/>
</dbReference>
<keyword evidence="3" id="KW-1003">Cell membrane</keyword>
<feature type="transmembrane region" description="Helical" evidence="7">
    <location>
        <begin position="270"/>
        <end position="289"/>
    </location>
</feature>
<dbReference type="PANTHER" id="PTHR43124">
    <property type="entry name" value="PURINE EFFLUX PUMP PBUE"/>
    <property type="match status" value="1"/>
</dbReference>
<evidence type="ECO:0000256" key="5">
    <source>
        <dbReference type="ARBA" id="ARBA00022989"/>
    </source>
</evidence>
<evidence type="ECO:0000256" key="3">
    <source>
        <dbReference type="ARBA" id="ARBA00022475"/>
    </source>
</evidence>
<evidence type="ECO:0000313" key="9">
    <source>
        <dbReference type="EMBL" id="MDO6573689.1"/>
    </source>
</evidence>
<protein>
    <submittedName>
        <fullName evidence="9">MFS transporter</fullName>
    </submittedName>
</protein>
<reference evidence="9" key="1">
    <citation type="submission" date="2023-07" db="EMBL/GenBank/DDBJ databases">
        <title>Genome content predicts the carbon catabolic preferences of heterotrophic bacteria.</title>
        <authorList>
            <person name="Gralka M."/>
        </authorList>
    </citation>
    <scope>NUCLEOTIDE SEQUENCE</scope>
    <source>
        <strain evidence="9">E2R20</strain>
    </source>
</reference>
<dbReference type="Gene3D" id="1.20.1250.20">
    <property type="entry name" value="MFS general substrate transporter like domains"/>
    <property type="match status" value="2"/>
</dbReference>
<feature type="transmembrane region" description="Helical" evidence="7">
    <location>
        <begin position="47"/>
        <end position="68"/>
    </location>
</feature>
<keyword evidence="2" id="KW-0813">Transport</keyword>
<dbReference type="InterPro" id="IPR020846">
    <property type="entry name" value="MFS_dom"/>
</dbReference>
<dbReference type="AlphaFoldDB" id="A0AAW7YQD2"/>
<dbReference type="GO" id="GO:0022857">
    <property type="term" value="F:transmembrane transporter activity"/>
    <property type="evidence" value="ECO:0007669"/>
    <property type="project" value="InterPro"/>
</dbReference>
<evidence type="ECO:0000256" key="6">
    <source>
        <dbReference type="ARBA" id="ARBA00023136"/>
    </source>
</evidence>
<dbReference type="PROSITE" id="PS50850">
    <property type="entry name" value="MFS"/>
    <property type="match status" value="1"/>
</dbReference>
<accession>A0AAW7YQD2</accession>
<evidence type="ECO:0000256" key="2">
    <source>
        <dbReference type="ARBA" id="ARBA00022448"/>
    </source>
</evidence>
<feature type="transmembrane region" description="Helical" evidence="7">
    <location>
        <begin position="133"/>
        <end position="153"/>
    </location>
</feature>
<name>A0AAW7YQD2_9STAP</name>
<feature type="transmembrane region" description="Helical" evidence="7">
    <location>
        <begin position="356"/>
        <end position="374"/>
    </location>
</feature>
<organism evidence="9 10">
    <name type="scientific">Staphylococcus pasteuri_A</name>
    <dbReference type="NCBI Taxonomy" id="3062664"/>
    <lineage>
        <taxon>Bacteria</taxon>
        <taxon>Bacillati</taxon>
        <taxon>Bacillota</taxon>
        <taxon>Bacilli</taxon>
        <taxon>Bacillales</taxon>
        <taxon>Staphylococcaceae</taxon>
        <taxon>Staphylococcus</taxon>
    </lineage>
</organism>
<dbReference type="PANTHER" id="PTHR43124:SF3">
    <property type="entry name" value="CHLORAMPHENICOL EFFLUX PUMP RV0191"/>
    <property type="match status" value="1"/>
</dbReference>
<dbReference type="SUPFAM" id="SSF103473">
    <property type="entry name" value="MFS general substrate transporter"/>
    <property type="match status" value="1"/>
</dbReference>
<feature type="domain" description="Major facilitator superfamily (MFS) profile" evidence="8">
    <location>
        <begin position="10"/>
        <end position="379"/>
    </location>
</feature>
<keyword evidence="6 7" id="KW-0472">Membrane</keyword>
<comment type="caution">
    <text evidence="9">The sequence shown here is derived from an EMBL/GenBank/DDBJ whole genome shotgun (WGS) entry which is preliminary data.</text>
</comment>
<dbReference type="EMBL" id="JAUOQO010000004">
    <property type="protein sequence ID" value="MDO6573689.1"/>
    <property type="molecule type" value="Genomic_DNA"/>
</dbReference>
<dbReference type="InterPro" id="IPR050189">
    <property type="entry name" value="MFS_Efflux_Transporters"/>
</dbReference>
<evidence type="ECO:0000256" key="1">
    <source>
        <dbReference type="ARBA" id="ARBA00004651"/>
    </source>
</evidence>
<evidence type="ECO:0000313" key="10">
    <source>
        <dbReference type="Proteomes" id="UP001170310"/>
    </source>
</evidence>
<dbReference type="CDD" id="cd17324">
    <property type="entry name" value="MFS_NepI_like"/>
    <property type="match status" value="1"/>
</dbReference>
<feature type="transmembrane region" description="Helical" evidence="7">
    <location>
        <begin position="329"/>
        <end position="350"/>
    </location>
</feature>
<feature type="transmembrane region" description="Helical" evidence="7">
    <location>
        <begin position="165"/>
        <end position="184"/>
    </location>
</feature>
<dbReference type="Pfam" id="PF07690">
    <property type="entry name" value="MFS_1"/>
    <property type="match status" value="1"/>
</dbReference>
<comment type="subcellular location">
    <subcellularLocation>
        <location evidence="1">Cell membrane</location>
        <topology evidence="1">Multi-pass membrane protein</topology>
    </subcellularLocation>
</comment>
<sequence>MNIKITKILELVISWITLFIIGTDLFVISPLLPNIQQNFDISKYEASWSVTVFSIMYAIMAPIFGILADKWGKKRNIVVGSIFFALSNFLTFLTPNFVLLLISRIIAGTSASMITSSVFAITGDLAPSSKKGLWLSIATSGFLTSIWIGAPLGNLLSNITNWRTVFLYLSIASIISAILIIFIYPNHINSGSARQLDAKTLSPIIKDVVVTTFWAFAIYGLYTYLGSALRDINHLNSSIVGVAFVFYGVGALVGSLLGGVLSDRLKNNTLISSTFIGLAIALVLVGITFKNIYLVYPLLTLLGISGYIVFSAFQAFISKRHRETSGSAMSWNQTAMYLGITLSSVVGGILIENSHIVLLTLSCALSAVLGMIWFKSRIKHS</sequence>
<evidence type="ECO:0000256" key="4">
    <source>
        <dbReference type="ARBA" id="ARBA00022692"/>
    </source>
</evidence>
<keyword evidence="5 7" id="KW-1133">Transmembrane helix</keyword>
<gene>
    <name evidence="9" type="ORF">Q4528_05905</name>
</gene>
<feature type="transmembrane region" description="Helical" evidence="7">
    <location>
        <begin position="237"/>
        <end position="258"/>
    </location>
</feature>
<dbReference type="RefSeq" id="WP_017637596.1">
    <property type="nucleotide sequence ID" value="NZ_JAUOQO010000004.1"/>
</dbReference>
<evidence type="ECO:0000256" key="7">
    <source>
        <dbReference type="SAM" id="Phobius"/>
    </source>
</evidence>
<feature type="transmembrane region" description="Helical" evidence="7">
    <location>
        <begin position="77"/>
        <end position="95"/>
    </location>
</feature>
<feature type="transmembrane region" description="Helical" evidence="7">
    <location>
        <begin position="204"/>
        <end position="225"/>
    </location>
</feature>
<keyword evidence="10" id="KW-1185">Reference proteome</keyword>
<feature type="transmembrane region" description="Helical" evidence="7">
    <location>
        <begin position="295"/>
        <end position="317"/>
    </location>
</feature>